<protein>
    <submittedName>
        <fullName evidence="1">Uncharacterized protein</fullName>
    </submittedName>
</protein>
<proteinExistence type="predicted"/>
<keyword evidence="2" id="KW-1185">Reference proteome</keyword>
<dbReference type="AlphaFoldDB" id="A0A1H2KZ62"/>
<evidence type="ECO:0000313" key="1">
    <source>
        <dbReference type="EMBL" id="SDU73621.1"/>
    </source>
</evidence>
<dbReference type="EMBL" id="LT629791">
    <property type="protein sequence ID" value="SDU73621.1"/>
    <property type="molecule type" value="Genomic_DNA"/>
</dbReference>
<dbReference type="OrthoDB" id="5197345at2"/>
<dbReference type="Proteomes" id="UP000182977">
    <property type="component" value="Chromosome I"/>
</dbReference>
<gene>
    <name evidence="1" type="ORF">SAMN04488563_4575</name>
</gene>
<dbReference type="RefSeq" id="WP_046772693.1">
    <property type="nucleotide sequence ID" value="NZ_LBMC01000073.1"/>
</dbReference>
<sequence>MSTQERVLPIGDPSVIQETVSSYIVSSGALVTRPPRSVRAGDYVARLESGGVGSPSFAVLPLTDDAPAETIILSGTGEVTARSPRYVRVATRREAVEYRLDMPATFTGWASHD</sequence>
<organism evidence="1 2">
    <name type="scientific">Jiangella alkaliphila</name>
    <dbReference type="NCBI Taxonomy" id="419479"/>
    <lineage>
        <taxon>Bacteria</taxon>
        <taxon>Bacillati</taxon>
        <taxon>Actinomycetota</taxon>
        <taxon>Actinomycetes</taxon>
        <taxon>Jiangellales</taxon>
        <taxon>Jiangellaceae</taxon>
        <taxon>Jiangella</taxon>
    </lineage>
</organism>
<evidence type="ECO:0000313" key="2">
    <source>
        <dbReference type="Proteomes" id="UP000182977"/>
    </source>
</evidence>
<reference evidence="2" key="1">
    <citation type="submission" date="2016-10" db="EMBL/GenBank/DDBJ databases">
        <authorList>
            <person name="Varghese N."/>
            <person name="Submissions S."/>
        </authorList>
    </citation>
    <scope>NUCLEOTIDE SEQUENCE [LARGE SCALE GENOMIC DNA]</scope>
    <source>
        <strain evidence="2">DSM 45079</strain>
    </source>
</reference>
<dbReference type="STRING" id="419479.SAMN04488563_4575"/>
<accession>A0A1H2KZ62</accession>
<name>A0A1H2KZ62_9ACTN</name>